<protein>
    <submittedName>
        <fullName evidence="1">Uncharacterized protein</fullName>
    </submittedName>
</protein>
<accession>A0A9D4U5X1</accession>
<dbReference type="AlphaFoldDB" id="A0A9D4U5X1"/>
<reference evidence="1" key="1">
    <citation type="submission" date="2021-01" db="EMBL/GenBank/DDBJ databases">
        <title>Adiantum capillus-veneris genome.</title>
        <authorList>
            <person name="Fang Y."/>
            <person name="Liao Q."/>
        </authorList>
    </citation>
    <scope>NUCLEOTIDE SEQUENCE</scope>
    <source>
        <strain evidence="1">H3</strain>
        <tissue evidence="1">Leaf</tissue>
    </source>
</reference>
<comment type="caution">
    <text evidence="1">The sequence shown here is derived from an EMBL/GenBank/DDBJ whole genome shotgun (WGS) entry which is preliminary data.</text>
</comment>
<proteinExistence type="predicted"/>
<sequence>MELHAIAWISSDEVGREAEDAAPCAAVPSRGGKIKTRRTVGINPKPGEGVVSASTKRHAGGISECAPACYAIPIPAVSPNKTRASQRDVISPLHSCLRRRHGVS</sequence>
<keyword evidence="2" id="KW-1185">Reference proteome</keyword>
<name>A0A9D4U5X1_ADICA</name>
<dbReference type="EMBL" id="JABFUD020000022">
    <property type="protein sequence ID" value="KAI5061940.1"/>
    <property type="molecule type" value="Genomic_DNA"/>
</dbReference>
<gene>
    <name evidence="1" type="ORF">GOP47_0022479</name>
</gene>
<dbReference type="Proteomes" id="UP000886520">
    <property type="component" value="Chromosome 22"/>
</dbReference>
<evidence type="ECO:0000313" key="1">
    <source>
        <dbReference type="EMBL" id="KAI5061940.1"/>
    </source>
</evidence>
<evidence type="ECO:0000313" key="2">
    <source>
        <dbReference type="Proteomes" id="UP000886520"/>
    </source>
</evidence>
<organism evidence="1 2">
    <name type="scientific">Adiantum capillus-veneris</name>
    <name type="common">Maidenhair fern</name>
    <dbReference type="NCBI Taxonomy" id="13818"/>
    <lineage>
        <taxon>Eukaryota</taxon>
        <taxon>Viridiplantae</taxon>
        <taxon>Streptophyta</taxon>
        <taxon>Embryophyta</taxon>
        <taxon>Tracheophyta</taxon>
        <taxon>Polypodiopsida</taxon>
        <taxon>Polypodiidae</taxon>
        <taxon>Polypodiales</taxon>
        <taxon>Pteridineae</taxon>
        <taxon>Pteridaceae</taxon>
        <taxon>Vittarioideae</taxon>
        <taxon>Adiantum</taxon>
    </lineage>
</organism>